<evidence type="ECO:0000256" key="2">
    <source>
        <dbReference type="ARBA" id="ARBA00022741"/>
    </source>
</evidence>
<name>A0A4Q2SGY2_9HYPH</name>
<dbReference type="EMBL" id="SDVB01000311">
    <property type="protein sequence ID" value="RYC04725.1"/>
    <property type="molecule type" value="Genomic_DNA"/>
</dbReference>
<dbReference type="InterPro" id="IPR007371">
    <property type="entry name" value="TPK_catalytic"/>
</dbReference>
<evidence type="ECO:0000256" key="1">
    <source>
        <dbReference type="ARBA" id="ARBA00022679"/>
    </source>
</evidence>
<protein>
    <recommendedName>
        <fullName evidence="5">Thiamine diphosphokinase</fullName>
        <ecNumber evidence="5">2.7.6.2</ecNumber>
    </recommendedName>
</protein>
<dbReference type="OrthoDB" id="9804377at2"/>
<dbReference type="AlphaFoldDB" id="A0A4Q2SGY2"/>
<dbReference type="SMART" id="SM00983">
    <property type="entry name" value="TPK_B1_binding"/>
    <property type="match status" value="1"/>
</dbReference>
<dbReference type="GO" id="GO:0005524">
    <property type="term" value="F:ATP binding"/>
    <property type="evidence" value="ECO:0007669"/>
    <property type="project" value="UniProtKB-KW"/>
</dbReference>
<dbReference type="GO" id="GO:0006772">
    <property type="term" value="P:thiamine metabolic process"/>
    <property type="evidence" value="ECO:0007669"/>
    <property type="project" value="UniProtKB-UniRule"/>
</dbReference>
<dbReference type="Gene3D" id="3.40.50.10240">
    <property type="entry name" value="Thiamin pyrophosphokinase, catalytic domain"/>
    <property type="match status" value="1"/>
</dbReference>
<evidence type="ECO:0000313" key="8">
    <source>
        <dbReference type="Proteomes" id="UP000291088"/>
    </source>
</evidence>
<evidence type="ECO:0000313" key="7">
    <source>
        <dbReference type="EMBL" id="RYC04725.1"/>
    </source>
</evidence>
<gene>
    <name evidence="7" type="ORF">EUU22_21500</name>
</gene>
<dbReference type="EC" id="2.7.6.2" evidence="5"/>
<evidence type="ECO:0000256" key="3">
    <source>
        <dbReference type="ARBA" id="ARBA00022777"/>
    </source>
</evidence>
<dbReference type="GO" id="GO:0004788">
    <property type="term" value="F:thiamine diphosphokinase activity"/>
    <property type="evidence" value="ECO:0007669"/>
    <property type="project" value="UniProtKB-UniRule"/>
</dbReference>
<dbReference type="InterPro" id="IPR036759">
    <property type="entry name" value="TPK_catalytic_sf"/>
</dbReference>
<keyword evidence="4" id="KW-0067">ATP-binding</keyword>
<proteinExistence type="predicted"/>
<organism evidence="7 8">
    <name type="scientific">Ciceribacter ferrooxidans</name>
    <dbReference type="NCBI Taxonomy" id="2509717"/>
    <lineage>
        <taxon>Bacteria</taxon>
        <taxon>Pseudomonadati</taxon>
        <taxon>Pseudomonadota</taxon>
        <taxon>Alphaproteobacteria</taxon>
        <taxon>Hyphomicrobiales</taxon>
        <taxon>Rhizobiaceae</taxon>
        <taxon>Ciceribacter</taxon>
    </lineage>
</organism>
<sequence length="216" mass="22549">MTKTTFTILLGGHLVLTERLTSSVSGGRFIAADGGMRHASMLGIVPELWVGDFDSSPEALGEAWPDVDRLPYPAQKAETDGALAIDEAIRRGAGRLILAGALGGERSDHALMHLLQALQLAKEGYETLLTSGEEEAYPLLPGKVTVDLPPGSLFSVIGLSPLAGLSIGNARYPLQGFSLPLGSTRTISNVAEGAITLSLDAGEAMLLARPFDLTGA</sequence>
<dbReference type="Pfam" id="PF04263">
    <property type="entry name" value="TPK_catalytic"/>
    <property type="match status" value="1"/>
</dbReference>
<dbReference type="SUPFAM" id="SSF63999">
    <property type="entry name" value="Thiamin pyrophosphokinase, catalytic domain"/>
    <property type="match status" value="1"/>
</dbReference>
<dbReference type="PANTHER" id="PTHR41299:SF1">
    <property type="entry name" value="THIAMINE PYROPHOSPHOKINASE"/>
    <property type="match status" value="1"/>
</dbReference>
<dbReference type="InterPro" id="IPR007373">
    <property type="entry name" value="Thiamin_PyroPKinase_B1-bd"/>
</dbReference>
<feature type="domain" description="Thiamin pyrophosphokinase thiamin-binding" evidence="6">
    <location>
        <begin position="142"/>
        <end position="205"/>
    </location>
</feature>
<dbReference type="GO" id="GO:0016301">
    <property type="term" value="F:kinase activity"/>
    <property type="evidence" value="ECO:0007669"/>
    <property type="project" value="UniProtKB-KW"/>
</dbReference>
<dbReference type="GO" id="GO:0009229">
    <property type="term" value="P:thiamine diphosphate biosynthetic process"/>
    <property type="evidence" value="ECO:0007669"/>
    <property type="project" value="InterPro"/>
</dbReference>
<dbReference type="Proteomes" id="UP000291088">
    <property type="component" value="Unassembled WGS sequence"/>
</dbReference>
<evidence type="ECO:0000259" key="6">
    <source>
        <dbReference type="SMART" id="SM00983"/>
    </source>
</evidence>
<evidence type="ECO:0000256" key="4">
    <source>
        <dbReference type="ARBA" id="ARBA00022840"/>
    </source>
</evidence>
<keyword evidence="2" id="KW-0547">Nucleotide-binding</keyword>
<dbReference type="CDD" id="cd07995">
    <property type="entry name" value="TPK"/>
    <property type="match status" value="1"/>
</dbReference>
<dbReference type="InterPro" id="IPR006282">
    <property type="entry name" value="Thi_PPkinase"/>
</dbReference>
<keyword evidence="3 7" id="KW-0418">Kinase</keyword>
<evidence type="ECO:0000256" key="5">
    <source>
        <dbReference type="NCBIfam" id="TIGR01378"/>
    </source>
</evidence>
<dbReference type="RefSeq" id="WP_129334019.1">
    <property type="nucleotide sequence ID" value="NZ_SDVB01000311.1"/>
</dbReference>
<reference evidence="7 8" key="1">
    <citation type="submission" date="2019-01" db="EMBL/GenBank/DDBJ databases">
        <authorList>
            <person name="Deng T."/>
        </authorList>
    </citation>
    <scope>NUCLEOTIDE SEQUENCE [LARGE SCALE GENOMIC DNA]</scope>
    <source>
        <strain evidence="7 8">F8825</strain>
    </source>
</reference>
<dbReference type="NCBIfam" id="TIGR01378">
    <property type="entry name" value="thi_PPkinase"/>
    <property type="match status" value="1"/>
</dbReference>
<keyword evidence="1 7" id="KW-0808">Transferase</keyword>
<dbReference type="InterPro" id="IPR053149">
    <property type="entry name" value="TPK"/>
</dbReference>
<dbReference type="GO" id="GO:0030975">
    <property type="term" value="F:thiamine binding"/>
    <property type="evidence" value="ECO:0007669"/>
    <property type="project" value="InterPro"/>
</dbReference>
<dbReference type="PANTHER" id="PTHR41299">
    <property type="entry name" value="THIAMINE PYROPHOSPHOKINASE"/>
    <property type="match status" value="1"/>
</dbReference>
<comment type="caution">
    <text evidence="7">The sequence shown here is derived from an EMBL/GenBank/DDBJ whole genome shotgun (WGS) entry which is preliminary data.</text>
</comment>
<accession>A0A4Q2SGY2</accession>
<keyword evidence="8" id="KW-1185">Reference proteome</keyword>